<dbReference type="Proteomes" id="UP001183604">
    <property type="component" value="Unassembled WGS sequence"/>
</dbReference>
<dbReference type="AlphaFoldDB" id="A0A9X3PPP4"/>
<accession>A0A9X3PPP4</accession>
<name>A0A9X3PPP4_9ACTN</name>
<organism evidence="1 3">
    <name type="scientific">Glycomyces lechevalierae</name>
    <dbReference type="NCBI Taxonomy" id="256034"/>
    <lineage>
        <taxon>Bacteria</taxon>
        <taxon>Bacillati</taxon>
        <taxon>Actinomycetota</taxon>
        <taxon>Actinomycetes</taxon>
        <taxon>Glycomycetales</taxon>
        <taxon>Glycomycetaceae</taxon>
        <taxon>Glycomyces</taxon>
    </lineage>
</organism>
<dbReference type="EMBL" id="JAVDYD010000001">
    <property type="protein sequence ID" value="MDR7336676.1"/>
    <property type="molecule type" value="Genomic_DNA"/>
</dbReference>
<keyword evidence="4" id="KW-1185">Reference proteome</keyword>
<reference evidence="1" key="1">
    <citation type="submission" date="2022-12" db="EMBL/GenBank/DDBJ databases">
        <title>Gycomyces niveus sp.nov., a novel actinomycete isolated from soil in Shouguang.</title>
        <authorList>
            <person name="Yang X."/>
        </authorList>
    </citation>
    <scope>NUCLEOTIDE SEQUENCE</scope>
    <source>
        <strain evidence="1">DSM 44724</strain>
    </source>
</reference>
<gene>
    <name evidence="2" type="ORF">J2S69_000395</name>
    <name evidence="1" type="ORF">O2L01_21370</name>
</gene>
<dbReference type="EMBL" id="JAPZVQ010000017">
    <property type="protein sequence ID" value="MDA1387558.1"/>
    <property type="molecule type" value="Genomic_DNA"/>
</dbReference>
<sequence>MAKHTTAHVKADKPVEAPARKLAIRVLDKIETTKICTITGD</sequence>
<protein>
    <submittedName>
        <fullName evidence="1">Uncharacterized protein</fullName>
    </submittedName>
</protein>
<dbReference type="RefSeq" id="WP_270124063.1">
    <property type="nucleotide sequence ID" value="NZ_BAAAOM010000002.1"/>
</dbReference>
<proteinExistence type="predicted"/>
<evidence type="ECO:0000313" key="3">
    <source>
        <dbReference type="Proteomes" id="UP001145799"/>
    </source>
</evidence>
<reference evidence="2 4" key="2">
    <citation type="submission" date="2023-07" db="EMBL/GenBank/DDBJ databases">
        <title>Sequencing the genomes of 1000 actinobacteria strains.</title>
        <authorList>
            <person name="Klenk H.-P."/>
        </authorList>
    </citation>
    <scope>NUCLEOTIDE SEQUENCE [LARGE SCALE GENOMIC DNA]</scope>
    <source>
        <strain evidence="2 4">DSM 44724</strain>
    </source>
</reference>
<comment type="caution">
    <text evidence="1">The sequence shown here is derived from an EMBL/GenBank/DDBJ whole genome shotgun (WGS) entry which is preliminary data.</text>
</comment>
<evidence type="ECO:0000313" key="1">
    <source>
        <dbReference type="EMBL" id="MDA1387558.1"/>
    </source>
</evidence>
<evidence type="ECO:0000313" key="2">
    <source>
        <dbReference type="EMBL" id="MDR7336676.1"/>
    </source>
</evidence>
<evidence type="ECO:0000313" key="4">
    <source>
        <dbReference type="Proteomes" id="UP001183604"/>
    </source>
</evidence>
<dbReference type="Proteomes" id="UP001145799">
    <property type="component" value="Unassembled WGS sequence"/>
</dbReference>